<feature type="region of interest" description="Disordered" evidence="1">
    <location>
        <begin position="1"/>
        <end position="155"/>
    </location>
</feature>
<sequence length="155" mass="17005">MQRKEKEAAADEATAVVEREFKHGEKTKGKIHNIDITDGATAAQSQRVKRKKHSKSEEESFHGGGFIGEVQLSEASSGSSGEDSESEVLNKSKRGKTVKESAIEKNTVRQEEDMNSSSGGEDGDEENTVMVTARSVFEGKKGKSWTKRGRKKKKC</sequence>
<keyword evidence="3" id="KW-1185">Reference proteome</keyword>
<evidence type="ECO:0000313" key="2">
    <source>
        <dbReference type="EMBL" id="KAH1186318.1"/>
    </source>
</evidence>
<evidence type="ECO:0000313" key="3">
    <source>
        <dbReference type="Proteomes" id="UP000827986"/>
    </source>
</evidence>
<name>A0A9D3XUG7_9SAUR</name>
<protein>
    <submittedName>
        <fullName evidence="2">Uncharacterized protein</fullName>
    </submittedName>
</protein>
<dbReference type="EMBL" id="JAHDVG010000463">
    <property type="protein sequence ID" value="KAH1186318.1"/>
    <property type="molecule type" value="Genomic_DNA"/>
</dbReference>
<evidence type="ECO:0000256" key="1">
    <source>
        <dbReference type="SAM" id="MobiDB-lite"/>
    </source>
</evidence>
<organism evidence="2 3">
    <name type="scientific">Mauremys mutica</name>
    <name type="common">yellowpond turtle</name>
    <dbReference type="NCBI Taxonomy" id="74926"/>
    <lineage>
        <taxon>Eukaryota</taxon>
        <taxon>Metazoa</taxon>
        <taxon>Chordata</taxon>
        <taxon>Craniata</taxon>
        <taxon>Vertebrata</taxon>
        <taxon>Euteleostomi</taxon>
        <taxon>Archelosauria</taxon>
        <taxon>Testudinata</taxon>
        <taxon>Testudines</taxon>
        <taxon>Cryptodira</taxon>
        <taxon>Durocryptodira</taxon>
        <taxon>Testudinoidea</taxon>
        <taxon>Geoemydidae</taxon>
        <taxon>Geoemydinae</taxon>
        <taxon>Mauremys</taxon>
    </lineage>
</organism>
<dbReference type="Proteomes" id="UP000827986">
    <property type="component" value="Unassembled WGS sequence"/>
</dbReference>
<dbReference type="AlphaFoldDB" id="A0A9D3XUG7"/>
<feature type="compositionally biased region" description="Basic and acidic residues" evidence="1">
    <location>
        <begin position="97"/>
        <end position="112"/>
    </location>
</feature>
<accession>A0A9D3XUG7</accession>
<reference evidence="2" key="1">
    <citation type="submission" date="2021-09" db="EMBL/GenBank/DDBJ databases">
        <title>The genome of Mauremys mutica provides insights into the evolution of semi-aquatic lifestyle.</title>
        <authorList>
            <person name="Gong S."/>
            <person name="Gao Y."/>
        </authorList>
    </citation>
    <scope>NUCLEOTIDE SEQUENCE</scope>
    <source>
        <strain evidence="2">MM-2020</strain>
        <tissue evidence="2">Muscle</tissue>
    </source>
</reference>
<proteinExistence type="predicted"/>
<gene>
    <name evidence="2" type="ORF">KIL84_019067</name>
</gene>
<feature type="compositionally biased region" description="Basic and acidic residues" evidence="1">
    <location>
        <begin position="17"/>
        <end position="35"/>
    </location>
</feature>
<feature type="compositionally biased region" description="Basic residues" evidence="1">
    <location>
        <begin position="142"/>
        <end position="155"/>
    </location>
</feature>
<comment type="caution">
    <text evidence="2">The sequence shown here is derived from an EMBL/GenBank/DDBJ whole genome shotgun (WGS) entry which is preliminary data.</text>
</comment>